<evidence type="ECO:0000313" key="3">
    <source>
        <dbReference type="Proteomes" id="UP000199225"/>
    </source>
</evidence>
<name>A0A1G8PUU2_9BACI</name>
<dbReference type="STRING" id="86666.SAMN04490247_0183"/>
<evidence type="ECO:0000256" key="1">
    <source>
        <dbReference type="SAM" id="Phobius"/>
    </source>
</evidence>
<organism evidence="2 3">
    <name type="scientific">Salimicrobium halophilum</name>
    <dbReference type="NCBI Taxonomy" id="86666"/>
    <lineage>
        <taxon>Bacteria</taxon>
        <taxon>Bacillati</taxon>
        <taxon>Bacillota</taxon>
        <taxon>Bacilli</taxon>
        <taxon>Bacillales</taxon>
        <taxon>Bacillaceae</taxon>
        <taxon>Salimicrobium</taxon>
    </lineage>
</organism>
<keyword evidence="3" id="KW-1185">Reference proteome</keyword>
<keyword evidence="1" id="KW-0472">Membrane</keyword>
<evidence type="ECO:0008006" key="4">
    <source>
        <dbReference type="Google" id="ProtNLM"/>
    </source>
</evidence>
<dbReference type="Proteomes" id="UP000199225">
    <property type="component" value="Unassembled WGS sequence"/>
</dbReference>
<accession>A0A1G8PUU2</accession>
<dbReference type="EMBL" id="FNEV01000001">
    <property type="protein sequence ID" value="SDI95640.1"/>
    <property type="molecule type" value="Genomic_DNA"/>
</dbReference>
<feature type="transmembrane region" description="Helical" evidence="1">
    <location>
        <begin position="7"/>
        <end position="31"/>
    </location>
</feature>
<evidence type="ECO:0000313" key="2">
    <source>
        <dbReference type="EMBL" id="SDI95640.1"/>
    </source>
</evidence>
<gene>
    <name evidence="2" type="ORF">SAMN04490247_0183</name>
</gene>
<dbReference type="InterPro" id="IPR053468">
    <property type="entry name" value="ComGE-like"/>
</dbReference>
<dbReference type="NCBIfam" id="NF041013">
    <property type="entry name" value="T4P_ComGE"/>
    <property type="match status" value="1"/>
</dbReference>
<keyword evidence="1" id="KW-0812">Transmembrane</keyword>
<protein>
    <recommendedName>
        <fullName evidence="4">Competence protein ComGE</fullName>
    </recommendedName>
</protein>
<dbReference type="AlphaFoldDB" id="A0A1G8PUU2"/>
<sequence>MIDNKGFILMEAIGSMALLSIFCTLLLPVFMNITSSIEELKEEREVMVLLHEYVLLEKTDGQLSYTFPVTVHHEQNRYCAEWTHRRTHKYCLHV</sequence>
<proteinExistence type="predicted"/>
<keyword evidence="1" id="KW-1133">Transmembrane helix</keyword>
<reference evidence="3" key="1">
    <citation type="submission" date="2016-10" db="EMBL/GenBank/DDBJ databases">
        <authorList>
            <person name="Varghese N."/>
            <person name="Submissions S."/>
        </authorList>
    </citation>
    <scope>NUCLEOTIDE SEQUENCE [LARGE SCALE GENOMIC DNA]</scope>
    <source>
        <strain evidence="3">DSM 4771</strain>
    </source>
</reference>